<dbReference type="Proteomes" id="UP000054843">
    <property type="component" value="Unassembled WGS sequence"/>
</dbReference>
<feature type="transmembrane region" description="Helical" evidence="1">
    <location>
        <begin position="37"/>
        <end position="58"/>
    </location>
</feature>
<evidence type="ECO:0000313" key="2">
    <source>
        <dbReference type="EMBL" id="KRZ68852.1"/>
    </source>
</evidence>
<comment type="caution">
    <text evidence="2">The sequence shown here is derived from an EMBL/GenBank/DDBJ whole genome shotgun (WGS) entry which is preliminary data.</text>
</comment>
<protein>
    <submittedName>
        <fullName evidence="2">Uncharacterized protein</fullName>
    </submittedName>
</protein>
<keyword evidence="3" id="KW-1185">Reference proteome</keyword>
<reference evidence="2 3" key="1">
    <citation type="submission" date="2015-01" db="EMBL/GenBank/DDBJ databases">
        <title>Evolution of Trichinella species and genotypes.</title>
        <authorList>
            <person name="Korhonen P.K."/>
            <person name="Edoardo P."/>
            <person name="Giuseppe L.R."/>
            <person name="Gasser R.B."/>
        </authorList>
    </citation>
    <scope>NUCLEOTIDE SEQUENCE [LARGE SCALE GENOMIC DNA]</scope>
    <source>
        <strain evidence="2">ISS1980</strain>
    </source>
</reference>
<dbReference type="AlphaFoldDB" id="A0A0V1MAF6"/>
<keyword evidence="1" id="KW-0812">Transmembrane</keyword>
<sequence>RTFYHATTCHVSQTNKCPITDDKAPLWRSGLALSEDLLLIGHFIFAICFPMCALLILLRDMQEQFKEQESY</sequence>
<name>A0A0V1MAF6_9BILA</name>
<feature type="non-terminal residue" evidence="2">
    <location>
        <position position="1"/>
    </location>
</feature>
<keyword evidence="1" id="KW-0472">Membrane</keyword>
<accession>A0A0V1MAF6</accession>
<gene>
    <name evidence="2" type="ORF">T10_13606</name>
</gene>
<dbReference type="EMBL" id="JYDO01000152">
    <property type="protein sequence ID" value="KRZ68852.1"/>
    <property type="molecule type" value="Genomic_DNA"/>
</dbReference>
<evidence type="ECO:0000313" key="3">
    <source>
        <dbReference type="Proteomes" id="UP000054843"/>
    </source>
</evidence>
<evidence type="ECO:0000256" key="1">
    <source>
        <dbReference type="SAM" id="Phobius"/>
    </source>
</evidence>
<keyword evidence="1" id="KW-1133">Transmembrane helix</keyword>
<proteinExistence type="predicted"/>
<organism evidence="2 3">
    <name type="scientific">Trichinella papuae</name>
    <dbReference type="NCBI Taxonomy" id="268474"/>
    <lineage>
        <taxon>Eukaryota</taxon>
        <taxon>Metazoa</taxon>
        <taxon>Ecdysozoa</taxon>
        <taxon>Nematoda</taxon>
        <taxon>Enoplea</taxon>
        <taxon>Dorylaimia</taxon>
        <taxon>Trichinellida</taxon>
        <taxon>Trichinellidae</taxon>
        <taxon>Trichinella</taxon>
    </lineage>
</organism>